<dbReference type="RefSeq" id="XP_028882022.1">
    <property type="nucleotide sequence ID" value="XM_029026698.1"/>
</dbReference>
<evidence type="ECO:0000313" key="2">
    <source>
        <dbReference type="Proteomes" id="UP000192257"/>
    </source>
</evidence>
<reference evidence="1 2" key="1">
    <citation type="submission" date="2017-03" db="EMBL/GenBank/DDBJ databases">
        <title>An alternative strategy for trypanosome survival in the mammalian bloodstream revealed through genome and transcriptome analysis of the ubiquitous bovine parasite Trypanosoma (Megatrypanum) theileri.</title>
        <authorList>
            <person name="Kelly S."/>
            <person name="Ivens A."/>
            <person name="Mott A."/>
            <person name="O'Neill E."/>
            <person name="Emms D."/>
            <person name="Macleod O."/>
            <person name="Voorheis P."/>
            <person name="Matthews J."/>
            <person name="Matthews K."/>
            <person name="Carrington M."/>
        </authorList>
    </citation>
    <scope>NUCLEOTIDE SEQUENCE [LARGE SCALE GENOMIC DNA]</scope>
    <source>
        <strain evidence="1">Edinburgh</strain>
    </source>
</reference>
<dbReference type="AlphaFoldDB" id="A0A1X0NTC0"/>
<accession>A0A1X0NTC0</accession>
<keyword evidence="2" id="KW-1185">Reference proteome</keyword>
<dbReference type="EMBL" id="NBCO01000019">
    <property type="protein sequence ID" value="ORC87956.1"/>
    <property type="molecule type" value="Genomic_DNA"/>
</dbReference>
<gene>
    <name evidence="1" type="ORF">TM35_000192000</name>
</gene>
<dbReference type="GeneID" id="39986478"/>
<dbReference type="Proteomes" id="UP000192257">
    <property type="component" value="Unassembled WGS sequence"/>
</dbReference>
<dbReference type="VEuPathDB" id="TriTrypDB:TM35_000192000"/>
<sequence>MSNPASPAAHYSLDTLRSVGLLPAQVGLSRQPRLRTHVGHIKGLVYPLPYYAMWRGNHTKYTYNKSTVSRWGEGETHRMYHQHYSHAKCPTDYGRGGREFAYLSVKRGKLVKKPLPEVQYVAKGSKPTWLFKSWHTPLSSLAMWEREVQYPEHIPEHIGAKRPLTVLAPRTMHRYLFLMHMEKITITVSPFLFGYGDTLQKAVLDFYRRAISARAPFPKDKIFLFYAIDCITPRIEVTWLDGTTYVPPVLEGVKPHDLIQMVMEEAWLAADRMSAEGRVLNPIAIDDYKWDQLIVFKKARDKEAAKGGSKKK</sequence>
<dbReference type="OrthoDB" id="238481at2759"/>
<evidence type="ECO:0000313" key="1">
    <source>
        <dbReference type="EMBL" id="ORC87956.1"/>
    </source>
</evidence>
<comment type="caution">
    <text evidence="1">The sequence shown here is derived from an EMBL/GenBank/DDBJ whole genome shotgun (WGS) entry which is preliminary data.</text>
</comment>
<protein>
    <submittedName>
        <fullName evidence="1">Uncharacterized protein</fullName>
    </submittedName>
</protein>
<name>A0A1X0NTC0_9TRYP</name>
<dbReference type="STRING" id="67003.A0A1X0NTC0"/>
<proteinExistence type="predicted"/>
<organism evidence="1 2">
    <name type="scientific">Trypanosoma theileri</name>
    <dbReference type="NCBI Taxonomy" id="67003"/>
    <lineage>
        <taxon>Eukaryota</taxon>
        <taxon>Discoba</taxon>
        <taxon>Euglenozoa</taxon>
        <taxon>Kinetoplastea</taxon>
        <taxon>Metakinetoplastina</taxon>
        <taxon>Trypanosomatida</taxon>
        <taxon>Trypanosomatidae</taxon>
        <taxon>Trypanosoma</taxon>
    </lineage>
</organism>